<organism evidence="2 3">
    <name type="scientific">Steinernema glaseri</name>
    <dbReference type="NCBI Taxonomy" id="37863"/>
    <lineage>
        <taxon>Eukaryota</taxon>
        <taxon>Metazoa</taxon>
        <taxon>Ecdysozoa</taxon>
        <taxon>Nematoda</taxon>
        <taxon>Chromadorea</taxon>
        <taxon>Rhabditida</taxon>
        <taxon>Tylenchina</taxon>
        <taxon>Panagrolaimomorpha</taxon>
        <taxon>Strongyloidoidea</taxon>
        <taxon>Steinernematidae</taxon>
        <taxon>Steinernema</taxon>
    </lineage>
</organism>
<evidence type="ECO:0000313" key="2">
    <source>
        <dbReference type="Proteomes" id="UP000095287"/>
    </source>
</evidence>
<reference evidence="3" key="1">
    <citation type="submission" date="2016-11" db="UniProtKB">
        <authorList>
            <consortium name="WormBaseParasite"/>
        </authorList>
    </citation>
    <scope>IDENTIFICATION</scope>
</reference>
<keyword evidence="2" id="KW-1185">Reference proteome</keyword>
<feature type="signal peptide" evidence="1">
    <location>
        <begin position="1"/>
        <end position="20"/>
    </location>
</feature>
<sequence>MSIQYKMNLFLLFIFSSVWADQHVLQDKATSPAQTLTYGKDVILTDDQYQDIMKTLKTVAEGVETFLPIPVITEIAGMIAFCAETQIEDVSDKLKKVEKLITDGFTSMERSLANAVKTLRCDIAHTAYVDKHHDRAVEAEMLLINLVKLGKKALAEFKMECNAKGYVSDVRLLFTKVSKENNFGIMCLADENFSYTAMLNIIRIIKFDAFILSLNALNCQKALNGTIDLDLESSLLGIQHVFAQLIDAQTTRALPGLNNALLTYFHGQQFNSTVNLATQLVAMLNDYNNSRIDYMTGIVSKKARIDEATVIAPGYDRQVLEFKEVGEHSVSVYAANLTTESTRLHRQWLMEHQEMLKKALAMPRMTKYREMCPPAAEIAEELNRNYTMMPYVHVVTTPKTSDFFHYGDERICGYFTFNHSYKDYILNAKRTMTDHIRFRNGITRVPTKCVVHVVIGF</sequence>
<accession>A0A1I8A7T0</accession>
<dbReference type="WBParaSite" id="L893_g3345.t1">
    <property type="protein sequence ID" value="L893_g3345.t1"/>
    <property type="gene ID" value="L893_g3345"/>
</dbReference>
<evidence type="ECO:0000256" key="1">
    <source>
        <dbReference type="SAM" id="SignalP"/>
    </source>
</evidence>
<dbReference type="Proteomes" id="UP000095287">
    <property type="component" value="Unplaced"/>
</dbReference>
<name>A0A1I8A7T0_9BILA</name>
<dbReference type="AlphaFoldDB" id="A0A1I8A7T0"/>
<keyword evidence="1" id="KW-0732">Signal</keyword>
<evidence type="ECO:0000313" key="3">
    <source>
        <dbReference type="WBParaSite" id="L893_g3345.t1"/>
    </source>
</evidence>
<protein>
    <submittedName>
        <fullName evidence="3">Venom protein</fullName>
    </submittedName>
</protein>
<proteinExistence type="predicted"/>
<feature type="chain" id="PRO_5009314361" evidence="1">
    <location>
        <begin position="21"/>
        <end position="457"/>
    </location>
</feature>